<dbReference type="Proteomes" id="UP000694541">
    <property type="component" value="Unplaced"/>
</dbReference>
<name>A0A8B9NAC5_9AVES</name>
<dbReference type="Ensembl" id="ENSANIT00000020136.1">
    <property type="protein sequence ID" value="ENSANIP00000019479.1"/>
    <property type="gene ID" value="ENSANIG00000013259.1"/>
</dbReference>
<evidence type="ECO:0000313" key="4">
    <source>
        <dbReference type="Proteomes" id="UP000694541"/>
    </source>
</evidence>
<feature type="compositionally biased region" description="Low complexity" evidence="1">
    <location>
        <begin position="281"/>
        <end position="297"/>
    </location>
</feature>
<dbReference type="InterPro" id="IPR027958">
    <property type="entry name" value="DUF4657"/>
</dbReference>
<feature type="region of interest" description="Disordered" evidence="1">
    <location>
        <begin position="265"/>
        <end position="321"/>
    </location>
</feature>
<feature type="region of interest" description="Disordered" evidence="1">
    <location>
        <begin position="73"/>
        <end position="201"/>
    </location>
</feature>
<dbReference type="Pfam" id="PF15552">
    <property type="entry name" value="DUF4657"/>
    <property type="match status" value="1"/>
</dbReference>
<keyword evidence="4" id="KW-1185">Reference proteome</keyword>
<feature type="compositionally biased region" description="Low complexity" evidence="1">
    <location>
        <begin position="180"/>
        <end position="190"/>
    </location>
</feature>
<proteinExistence type="predicted"/>
<reference evidence="3" key="1">
    <citation type="submission" date="2025-08" db="UniProtKB">
        <authorList>
            <consortium name="Ensembl"/>
        </authorList>
    </citation>
    <scope>IDENTIFICATION</scope>
</reference>
<accession>A0A8B9NAC5</accession>
<evidence type="ECO:0000313" key="3">
    <source>
        <dbReference type="Ensembl" id="ENSANIP00000019479.1"/>
    </source>
</evidence>
<dbReference type="PANTHER" id="PTHR37336">
    <property type="entry name" value="SIMILAR TO 9930012K11RIK PROTEIN"/>
    <property type="match status" value="1"/>
</dbReference>
<protein>
    <recommendedName>
        <fullName evidence="2">DUF4657 domain-containing protein</fullName>
    </recommendedName>
</protein>
<dbReference type="AlphaFoldDB" id="A0A8B9NAC5"/>
<dbReference type="PANTHER" id="PTHR37336:SF1">
    <property type="entry name" value="SIMILAR TO 9930012K11RIK PROTEIN"/>
    <property type="match status" value="1"/>
</dbReference>
<feature type="compositionally biased region" description="Pro residues" evidence="1">
    <location>
        <begin position="142"/>
        <end position="157"/>
    </location>
</feature>
<evidence type="ECO:0000259" key="2">
    <source>
        <dbReference type="Pfam" id="PF15552"/>
    </source>
</evidence>
<feature type="domain" description="DUF4657" evidence="2">
    <location>
        <begin position="128"/>
        <end position="270"/>
    </location>
</feature>
<feature type="compositionally biased region" description="Pro residues" evidence="1">
    <location>
        <begin position="87"/>
        <end position="99"/>
    </location>
</feature>
<organism evidence="3 4">
    <name type="scientific">Accipiter nisus</name>
    <name type="common">Eurasian sparrowhawk</name>
    <dbReference type="NCBI Taxonomy" id="211598"/>
    <lineage>
        <taxon>Eukaryota</taxon>
        <taxon>Metazoa</taxon>
        <taxon>Chordata</taxon>
        <taxon>Craniata</taxon>
        <taxon>Vertebrata</taxon>
        <taxon>Euteleostomi</taxon>
        <taxon>Archelosauria</taxon>
        <taxon>Archosauria</taxon>
        <taxon>Dinosauria</taxon>
        <taxon>Saurischia</taxon>
        <taxon>Theropoda</taxon>
        <taxon>Coelurosauria</taxon>
        <taxon>Aves</taxon>
        <taxon>Neognathae</taxon>
        <taxon>Neoaves</taxon>
        <taxon>Telluraves</taxon>
        <taxon>Accipitrimorphae</taxon>
        <taxon>Accipitriformes</taxon>
        <taxon>Accipitridae</taxon>
        <taxon>Accipitrinae</taxon>
        <taxon>Accipiter</taxon>
    </lineage>
</organism>
<reference evidence="3" key="2">
    <citation type="submission" date="2025-09" db="UniProtKB">
        <authorList>
            <consortium name="Ensembl"/>
        </authorList>
    </citation>
    <scope>IDENTIFICATION</scope>
</reference>
<evidence type="ECO:0000256" key="1">
    <source>
        <dbReference type="SAM" id="MobiDB-lite"/>
    </source>
</evidence>
<sequence>MVSGTAGAAVGWLRGLGGVVGPCPGVASALSCLCLGVPPHPTPPGLPGPADGPWETAESCVVHTSASVYRRLQESPRQPPGGMNAWGPPPPPPISPGSPPASGRLLKSESEDSGVEMASNDHSPPTPLGSESSFSLDGFPPEKNPPGEEPGTEPPRPSRSRSASKKLVQAAQRSRRQRGPGRCPRQFGRRSANAADLPAEPAGQLQLGGLVSPVRSQGPVCPQAVPEPVLPVPGQGLRYLEHVCQMLERLARLQQDNRILRQQAAGGGPTGRPLFDGCVSPPAGRPLALGPGEGAAHPPDPPLAAGRPMQVEPERGSPVPPPPLDRGAALHLLRHAPNKAFSLPKRRLFCEAVCSCAVTSLSSAPA</sequence>